<dbReference type="Pfam" id="PF01370">
    <property type="entry name" value="Epimerase"/>
    <property type="match status" value="1"/>
</dbReference>
<dbReference type="AlphaFoldDB" id="A0A1F6TG98"/>
<evidence type="ECO:0000313" key="3">
    <source>
        <dbReference type="Proteomes" id="UP000179344"/>
    </source>
</evidence>
<dbReference type="InterPro" id="IPR051207">
    <property type="entry name" value="ComplexI_NDUFA9_subunit"/>
</dbReference>
<gene>
    <name evidence="2" type="ORF">A2V92_01485</name>
</gene>
<dbReference type="SUPFAM" id="SSF51735">
    <property type="entry name" value="NAD(P)-binding Rossmann-fold domains"/>
    <property type="match status" value="1"/>
</dbReference>
<proteinExistence type="predicted"/>
<accession>A0A1F6TG98</accession>
<dbReference type="InterPro" id="IPR001509">
    <property type="entry name" value="Epimerase_deHydtase"/>
</dbReference>
<dbReference type="PANTHER" id="PTHR12126:SF11">
    <property type="entry name" value="NADH DEHYDROGENASE [UBIQUINONE] 1 ALPHA SUBCOMPLEX SUBUNIT 9, MITOCHONDRIAL"/>
    <property type="match status" value="1"/>
</dbReference>
<organism evidence="2 3">
    <name type="scientific">Candidatus Muproteobacteria bacterium RBG_16_65_31</name>
    <dbReference type="NCBI Taxonomy" id="1817759"/>
    <lineage>
        <taxon>Bacteria</taxon>
        <taxon>Pseudomonadati</taxon>
        <taxon>Pseudomonadota</taxon>
        <taxon>Candidatus Muproteobacteria</taxon>
    </lineage>
</organism>
<comment type="caution">
    <text evidence="2">The sequence shown here is derived from an EMBL/GenBank/DDBJ whole genome shotgun (WGS) entry which is preliminary data.</text>
</comment>
<name>A0A1F6TG98_9PROT</name>
<dbReference type="InterPro" id="IPR036291">
    <property type="entry name" value="NAD(P)-bd_dom_sf"/>
</dbReference>
<protein>
    <submittedName>
        <fullName evidence="2">Epimerase</fullName>
    </submittedName>
</protein>
<reference evidence="2 3" key="1">
    <citation type="journal article" date="2016" name="Nat. Commun.">
        <title>Thousands of microbial genomes shed light on interconnected biogeochemical processes in an aquifer system.</title>
        <authorList>
            <person name="Anantharaman K."/>
            <person name="Brown C.T."/>
            <person name="Hug L.A."/>
            <person name="Sharon I."/>
            <person name="Castelle C.J."/>
            <person name="Probst A.J."/>
            <person name="Thomas B.C."/>
            <person name="Singh A."/>
            <person name="Wilkins M.J."/>
            <person name="Karaoz U."/>
            <person name="Brodie E.L."/>
            <person name="Williams K.H."/>
            <person name="Hubbard S.S."/>
            <person name="Banfield J.F."/>
        </authorList>
    </citation>
    <scope>NUCLEOTIDE SEQUENCE [LARGE SCALE GENOMIC DNA]</scope>
</reference>
<dbReference type="Gene3D" id="3.40.50.720">
    <property type="entry name" value="NAD(P)-binding Rossmann-like Domain"/>
    <property type="match status" value="1"/>
</dbReference>
<dbReference type="Proteomes" id="UP000179344">
    <property type="component" value="Unassembled WGS sequence"/>
</dbReference>
<dbReference type="CDD" id="cd05271">
    <property type="entry name" value="NDUFA9_like_SDR_a"/>
    <property type="match status" value="1"/>
</dbReference>
<evidence type="ECO:0000259" key="1">
    <source>
        <dbReference type="Pfam" id="PF01370"/>
    </source>
</evidence>
<sequence length="315" mass="34727">MKICILGGTGFVGSRIAARLAAERREVLIPTRHADRHRELLLLPTVRIVEGDVHNPVFLRQQFQGMDAVINLVGILNEKGHRGRGFARAHAELPAKVVEACRQAGVRRLLHMSALNASLQAPSHYLRTKAMGEDTVHRAHGPDLAVTSFRPSVIFGPHDSFIVRFAGLLKLSPFVFPLACPNARFQPVYVEDVAQAYALALDDHGTFGKRYDLCGPKVYTLREIVEYTARLLHLRTRIVGLPDTLSRLQAAVMEFVPGKPFSRDNYNSLKLDSVCAKGFPEVFGIAPVGMEQIVPGYLGGGVQAHYTELRGHAGR</sequence>
<evidence type="ECO:0000313" key="2">
    <source>
        <dbReference type="EMBL" id="OGI44142.1"/>
    </source>
</evidence>
<feature type="domain" description="NAD-dependent epimerase/dehydratase" evidence="1">
    <location>
        <begin position="3"/>
        <end position="204"/>
    </location>
</feature>
<dbReference type="EMBL" id="MFST01000078">
    <property type="protein sequence ID" value="OGI44142.1"/>
    <property type="molecule type" value="Genomic_DNA"/>
</dbReference>
<dbReference type="GO" id="GO:0044877">
    <property type="term" value="F:protein-containing complex binding"/>
    <property type="evidence" value="ECO:0007669"/>
    <property type="project" value="TreeGrafter"/>
</dbReference>
<dbReference type="PANTHER" id="PTHR12126">
    <property type="entry name" value="NADH-UBIQUINONE OXIDOREDUCTASE 39 KDA SUBUNIT-RELATED"/>
    <property type="match status" value="1"/>
</dbReference>